<dbReference type="AlphaFoldDB" id="A0A9J6FXD1"/>
<dbReference type="GO" id="GO:0034587">
    <property type="term" value="P:piRNA processing"/>
    <property type="evidence" value="ECO:0007669"/>
    <property type="project" value="UniProtKB-ARBA"/>
</dbReference>
<dbReference type="InterPro" id="IPR036085">
    <property type="entry name" value="PAZ_dom_sf"/>
</dbReference>
<dbReference type="VEuPathDB" id="VectorBase:HLOH_046295"/>
<gene>
    <name evidence="4" type="ORF">HPB48_000052</name>
</gene>
<evidence type="ECO:0008006" key="6">
    <source>
        <dbReference type="Google" id="ProtNLM"/>
    </source>
</evidence>
<evidence type="ECO:0000313" key="5">
    <source>
        <dbReference type="Proteomes" id="UP000821853"/>
    </source>
</evidence>
<dbReference type="PANTHER" id="PTHR22891">
    <property type="entry name" value="EUKARYOTIC TRANSLATION INITIATION FACTOR 2C"/>
    <property type="match status" value="1"/>
</dbReference>
<dbReference type="OrthoDB" id="10252740at2759"/>
<dbReference type="InterPro" id="IPR012337">
    <property type="entry name" value="RNaseH-like_sf"/>
</dbReference>
<keyword evidence="5" id="KW-1185">Reference proteome</keyword>
<dbReference type="OMA" id="KTEPRNA"/>
<feature type="region of interest" description="Disordered" evidence="1">
    <location>
        <begin position="1"/>
        <end position="37"/>
    </location>
</feature>
<dbReference type="InterPro" id="IPR045246">
    <property type="entry name" value="Piwi_ago-like"/>
</dbReference>
<evidence type="ECO:0000259" key="2">
    <source>
        <dbReference type="PROSITE" id="PS50821"/>
    </source>
</evidence>
<name>A0A9J6FXD1_HAELO</name>
<accession>A0A9J6FXD1</accession>
<dbReference type="InterPro" id="IPR032474">
    <property type="entry name" value="Argonaute_N"/>
</dbReference>
<evidence type="ECO:0000259" key="3">
    <source>
        <dbReference type="PROSITE" id="PS50822"/>
    </source>
</evidence>
<evidence type="ECO:0000313" key="4">
    <source>
        <dbReference type="EMBL" id="KAH9367008.1"/>
    </source>
</evidence>
<dbReference type="Pfam" id="PF02171">
    <property type="entry name" value="Piwi"/>
    <property type="match status" value="1"/>
</dbReference>
<dbReference type="GO" id="GO:0003723">
    <property type="term" value="F:RNA binding"/>
    <property type="evidence" value="ECO:0007669"/>
    <property type="project" value="InterPro"/>
</dbReference>
<protein>
    <recommendedName>
        <fullName evidence="6">Argonaute</fullName>
    </recommendedName>
</protein>
<dbReference type="InterPro" id="IPR003165">
    <property type="entry name" value="Piwi"/>
</dbReference>
<dbReference type="Proteomes" id="UP000821853">
    <property type="component" value="Chromosome 2"/>
</dbReference>
<feature type="domain" description="PAZ" evidence="2">
    <location>
        <begin position="249"/>
        <end position="365"/>
    </location>
</feature>
<proteinExistence type="predicted"/>
<dbReference type="EMBL" id="JABSTR010000004">
    <property type="protein sequence ID" value="KAH9367008.1"/>
    <property type="molecule type" value="Genomic_DNA"/>
</dbReference>
<dbReference type="PROSITE" id="PS50822">
    <property type="entry name" value="PIWI"/>
    <property type="match status" value="1"/>
</dbReference>
<feature type="domain" description="Piwi" evidence="3">
    <location>
        <begin position="530"/>
        <end position="840"/>
    </location>
</feature>
<dbReference type="SUPFAM" id="SSF101690">
    <property type="entry name" value="PAZ domain"/>
    <property type="match status" value="1"/>
</dbReference>
<dbReference type="InterPro" id="IPR014811">
    <property type="entry name" value="ArgoL1"/>
</dbReference>
<dbReference type="SUPFAM" id="SSF53098">
    <property type="entry name" value="Ribonuclease H-like"/>
    <property type="match status" value="1"/>
</dbReference>
<organism evidence="4 5">
    <name type="scientific">Haemaphysalis longicornis</name>
    <name type="common">Bush tick</name>
    <dbReference type="NCBI Taxonomy" id="44386"/>
    <lineage>
        <taxon>Eukaryota</taxon>
        <taxon>Metazoa</taxon>
        <taxon>Ecdysozoa</taxon>
        <taxon>Arthropoda</taxon>
        <taxon>Chelicerata</taxon>
        <taxon>Arachnida</taxon>
        <taxon>Acari</taxon>
        <taxon>Parasitiformes</taxon>
        <taxon>Ixodida</taxon>
        <taxon>Ixodoidea</taxon>
        <taxon>Ixodidae</taxon>
        <taxon>Haemaphysalinae</taxon>
        <taxon>Haemaphysalis</taxon>
    </lineage>
</organism>
<dbReference type="Pfam" id="PF08699">
    <property type="entry name" value="ArgoL1"/>
    <property type="match status" value="1"/>
</dbReference>
<dbReference type="Gene3D" id="3.40.50.2300">
    <property type="match status" value="1"/>
</dbReference>
<sequence length="871" mass="96706">MQQLDMRSIAAAVPTPHQLESAPERSRPLRGGPGPTAATIRLLANHYPIRVLEGTVYHYDVTVSSQRRSQAPAGGAAPGNDWEWVPSLIARINRQVIAKFHSSCEQIFNIRPVFDGRKNLYTRTNKLGAVNNFTVSVQVDGGRERQYNVAVKLVAELNLKTLNDLYIDGTLAVPQGAIQALDVIMRHGPCLNHTPVGRSLFADLANEDRVSLDAVVELRAGYYASVRPAQQKLMLNVDRSAMVFYKSGSVVERMKELLKKRGDPSDLARLSDEQLAVLSSALRSVRVKGTHCPRQYKVAEVTRLPACEITFTRTLTDRQTEVLSVASYFREKYPGTMQDENLPCIRAGSSKRPVYLPIDVCEIVEGQPYRKTLSPTMTADIIKATAKSPRERFGAIQASVNDLVDHADPYLQEFGIAIDTQAAVLTGRRLNDPMLAFGVDQVRPFRGQWQLPESGGLLHAKPIQDWALLKCGCPQWVDTAHLVNTLREIGGSLGMTVYDPLVQDRRCAATLPVIIETLAQLRTQYRNLRLVIVVLGDRAKACYAHVKHTADVRLGILTQCVMEKNLTKIKSDSNFAALVTNLCLKINAKLGGINNGFCGDQEQPFSDTLVIGADVTHPAPGNKEKPSIAACVGSLDDVPSQYRASIRVQRQENEAVARVEIITNLKDMVAELLRAYREKRRKRPERIFFYRDGVSEGQFSSVLRDELSAIQKACSDVISSIPPISFIVVQKRHRTRFKPVREADGVGKMGNIPPGTVVDSVVTHPREKGFFLCSHFGIQGTSRPARYVVLHDESHLELDTWQKLSYQLCHTYARCPRSVSIPTPVYYAHLAAFRAKEHIASACWSRGGASIHGYNEAVKVAEALKNVMYFV</sequence>
<dbReference type="Pfam" id="PF16486">
    <property type="entry name" value="ArgoN"/>
    <property type="match status" value="1"/>
</dbReference>
<dbReference type="Pfam" id="PF02170">
    <property type="entry name" value="PAZ"/>
    <property type="match status" value="1"/>
</dbReference>
<dbReference type="Gene3D" id="2.170.260.10">
    <property type="entry name" value="paz domain"/>
    <property type="match status" value="1"/>
</dbReference>
<evidence type="ECO:0000256" key="1">
    <source>
        <dbReference type="SAM" id="MobiDB-lite"/>
    </source>
</evidence>
<dbReference type="CDD" id="cd04657">
    <property type="entry name" value="Piwi_ago-like"/>
    <property type="match status" value="1"/>
</dbReference>
<dbReference type="InterPro" id="IPR036397">
    <property type="entry name" value="RNaseH_sf"/>
</dbReference>
<comment type="caution">
    <text evidence="4">The sequence shown here is derived from an EMBL/GenBank/DDBJ whole genome shotgun (WGS) entry which is preliminary data.</text>
</comment>
<dbReference type="CDD" id="cd02846">
    <property type="entry name" value="PAZ_argonaute_like"/>
    <property type="match status" value="1"/>
</dbReference>
<dbReference type="SMART" id="SM00950">
    <property type="entry name" value="Piwi"/>
    <property type="match status" value="1"/>
</dbReference>
<dbReference type="PROSITE" id="PS50821">
    <property type="entry name" value="PAZ"/>
    <property type="match status" value="1"/>
</dbReference>
<dbReference type="SMART" id="SM01163">
    <property type="entry name" value="DUF1785"/>
    <property type="match status" value="1"/>
</dbReference>
<dbReference type="Gene3D" id="3.30.420.10">
    <property type="entry name" value="Ribonuclease H-like superfamily/Ribonuclease H"/>
    <property type="match status" value="1"/>
</dbReference>
<dbReference type="InterPro" id="IPR003100">
    <property type="entry name" value="PAZ_dom"/>
</dbReference>
<reference evidence="4 5" key="1">
    <citation type="journal article" date="2020" name="Cell">
        <title>Large-Scale Comparative Analyses of Tick Genomes Elucidate Their Genetic Diversity and Vector Capacities.</title>
        <authorList>
            <consortium name="Tick Genome and Microbiome Consortium (TIGMIC)"/>
            <person name="Jia N."/>
            <person name="Wang J."/>
            <person name="Shi W."/>
            <person name="Du L."/>
            <person name="Sun Y."/>
            <person name="Zhan W."/>
            <person name="Jiang J.F."/>
            <person name="Wang Q."/>
            <person name="Zhang B."/>
            <person name="Ji P."/>
            <person name="Bell-Sakyi L."/>
            <person name="Cui X.M."/>
            <person name="Yuan T.T."/>
            <person name="Jiang B.G."/>
            <person name="Yang W.F."/>
            <person name="Lam T.T."/>
            <person name="Chang Q.C."/>
            <person name="Ding S.J."/>
            <person name="Wang X.J."/>
            <person name="Zhu J.G."/>
            <person name="Ruan X.D."/>
            <person name="Zhao L."/>
            <person name="Wei J.T."/>
            <person name="Ye R.Z."/>
            <person name="Que T.C."/>
            <person name="Du C.H."/>
            <person name="Zhou Y.H."/>
            <person name="Cheng J.X."/>
            <person name="Dai P.F."/>
            <person name="Guo W.B."/>
            <person name="Han X.H."/>
            <person name="Huang E.J."/>
            <person name="Li L.F."/>
            <person name="Wei W."/>
            <person name="Gao Y.C."/>
            <person name="Liu J.Z."/>
            <person name="Shao H.Z."/>
            <person name="Wang X."/>
            <person name="Wang C.C."/>
            <person name="Yang T.C."/>
            <person name="Huo Q.B."/>
            <person name="Li W."/>
            <person name="Chen H.Y."/>
            <person name="Chen S.E."/>
            <person name="Zhou L.G."/>
            <person name="Ni X.B."/>
            <person name="Tian J.H."/>
            <person name="Sheng Y."/>
            <person name="Liu T."/>
            <person name="Pan Y.S."/>
            <person name="Xia L.Y."/>
            <person name="Li J."/>
            <person name="Zhao F."/>
            <person name="Cao W.C."/>
        </authorList>
    </citation>
    <scope>NUCLEOTIDE SEQUENCE [LARGE SCALE GENOMIC DNA]</scope>
    <source>
        <strain evidence="4">HaeL-2018</strain>
    </source>
</reference>